<dbReference type="EMBL" id="NSJZ01000002">
    <property type="protein sequence ID" value="PAU98212.1"/>
    <property type="molecule type" value="Genomic_DNA"/>
</dbReference>
<evidence type="ECO:0000313" key="4">
    <source>
        <dbReference type="Proteomes" id="UP000218023"/>
    </source>
</evidence>
<dbReference type="Pfam" id="PF05545">
    <property type="entry name" value="FixQ"/>
    <property type="match status" value="1"/>
</dbReference>
<organism evidence="3 4">
    <name type="scientific">Paracoccus salipaludis</name>
    <dbReference type="NCBI Taxonomy" id="2032623"/>
    <lineage>
        <taxon>Bacteria</taxon>
        <taxon>Pseudomonadati</taxon>
        <taxon>Pseudomonadota</taxon>
        <taxon>Alphaproteobacteria</taxon>
        <taxon>Rhodobacterales</taxon>
        <taxon>Paracoccaceae</taxon>
        <taxon>Paracoccus</taxon>
    </lineage>
</organism>
<keyword evidence="2" id="KW-1133">Transmembrane helix</keyword>
<reference evidence="3 4" key="1">
    <citation type="submission" date="2017-09" db="EMBL/GenBank/DDBJ databases">
        <title>Paracoccus alkalisoli sp. nov., isolated from saline alkaline soil.</title>
        <authorList>
            <person name="Dong X."/>
            <person name="Zhang G."/>
        </authorList>
    </citation>
    <scope>NUCLEOTIDE SEQUENCE [LARGE SCALE GENOMIC DNA]</scope>
    <source>
        <strain evidence="3 4">WN007</strain>
    </source>
</reference>
<evidence type="ECO:0000256" key="1">
    <source>
        <dbReference type="SAM" id="MobiDB-lite"/>
    </source>
</evidence>
<protein>
    <submittedName>
        <fullName evidence="3">CcoQ/FixQ family Cbb3-type cytochrome c oxidase assembly chaperone</fullName>
    </submittedName>
</protein>
<sequence>MDRYSFLRQLADSWVLLALFLVFIGVVLFVWRPGSRRLHRDAAESIFRNETRPAPEAADGAKADRKEVE</sequence>
<gene>
    <name evidence="3" type="ORF">CK240_03210</name>
</gene>
<dbReference type="RefSeq" id="WP_095638897.1">
    <property type="nucleotide sequence ID" value="NZ_NSJZ01000002.1"/>
</dbReference>
<dbReference type="InterPro" id="IPR008621">
    <property type="entry name" value="Cbb3-typ_cyt_oxidase_comp"/>
</dbReference>
<feature type="region of interest" description="Disordered" evidence="1">
    <location>
        <begin position="49"/>
        <end position="69"/>
    </location>
</feature>
<evidence type="ECO:0000313" key="3">
    <source>
        <dbReference type="EMBL" id="PAU98212.1"/>
    </source>
</evidence>
<name>A0A2A2GNB0_9RHOB</name>
<evidence type="ECO:0000256" key="2">
    <source>
        <dbReference type="SAM" id="Phobius"/>
    </source>
</evidence>
<dbReference type="CDD" id="cd01324">
    <property type="entry name" value="cbb3_Oxidase_CcoQ"/>
    <property type="match status" value="1"/>
</dbReference>
<dbReference type="Proteomes" id="UP000218023">
    <property type="component" value="Unassembled WGS sequence"/>
</dbReference>
<feature type="transmembrane region" description="Helical" evidence="2">
    <location>
        <begin position="13"/>
        <end position="31"/>
    </location>
</feature>
<keyword evidence="2" id="KW-0812">Transmembrane</keyword>
<dbReference type="AlphaFoldDB" id="A0A2A2GNB0"/>
<keyword evidence="4" id="KW-1185">Reference proteome</keyword>
<proteinExistence type="predicted"/>
<dbReference type="OrthoDB" id="9801588at2"/>
<comment type="caution">
    <text evidence="3">The sequence shown here is derived from an EMBL/GenBank/DDBJ whole genome shotgun (WGS) entry which is preliminary data.</text>
</comment>
<accession>A0A2A2GNB0</accession>
<keyword evidence="2" id="KW-0472">Membrane</keyword>